<comment type="function">
    <text evidence="10">Catalyzes the first step in hexosamine metabolism, converting fructose-6P into glucosamine-6P using glutamine as a nitrogen source.</text>
</comment>
<evidence type="ECO:0000259" key="12">
    <source>
        <dbReference type="PROSITE" id="PS51464"/>
    </source>
</evidence>
<dbReference type="NCBIfam" id="TIGR01135">
    <property type="entry name" value="glmS"/>
    <property type="match status" value="1"/>
</dbReference>
<evidence type="ECO:0000256" key="5">
    <source>
        <dbReference type="ARBA" id="ARBA00022490"/>
    </source>
</evidence>
<feature type="domain" description="SIS" evidence="12">
    <location>
        <begin position="300"/>
        <end position="448"/>
    </location>
</feature>
<dbReference type="InterPro" id="IPR046348">
    <property type="entry name" value="SIS_dom_sf"/>
</dbReference>
<comment type="subcellular location">
    <subcellularLocation>
        <location evidence="2 10">Cytoplasm</location>
    </subcellularLocation>
</comment>
<sequence>MCGIVGYVGTQTATEILLSGLEKLEYRGYDSAGVATIWEDEVNCVRAKGKLSNLRSKLEHLQSPAQIGIGHTRWATHGKPEEYNAHPHMDTAMRIAVAVNGIIENYSKLREELKQQGYQFRSDTDVEVIPHLIAQFLKEEIAFGQSNSDSVFLEAVRKAVNELQGAFAIAIISADYPDELIVVRQQAPIVIGFGQGEFFCASDTPAIISHTKAVLPLENGELARLTPLGVEVYNFAGQRLKKHPRLLSLNPMMVEKQGFKHFMLKEIYEQPGVVRACLEAYFNTDWHPGNSSRSPINIGLASEFYADIEQIHIVACGTSWHAALIGKYLLEQLAQIPTQVHYASEFRYAPSPLTPNTLTIGVTQSGETADTLAALAMEQERRQGREPKYQARLLGITNRPESSLGYMVSHMINTLAGIEIGVAATKTFIAQLMAFYALALDLAYSRQTLPLENLEDILKGLRQIPKEMEATLESQEKLTEQLAHEFAETQDFIFLGRGINFPIALEGALKLKEISYIHAEGYPAGEMKHGPIALLDAKVPVVAIAVPGSVYEKVISNAQEAKARDSRLIGVTPVKDGEAAEIFNDLVPVSFVDELLSPILTVVPLQLLAYHIAARRGLDVDQPRNLAKSVTVE</sequence>
<dbReference type="CDD" id="cd05008">
    <property type="entry name" value="SIS_GlmS_GlmD_1"/>
    <property type="match status" value="1"/>
</dbReference>
<dbReference type="NCBIfam" id="NF001484">
    <property type="entry name" value="PRK00331.1"/>
    <property type="match status" value="1"/>
</dbReference>
<evidence type="ECO:0000256" key="2">
    <source>
        <dbReference type="ARBA" id="ARBA00004496"/>
    </source>
</evidence>
<dbReference type="InterPro" id="IPR005855">
    <property type="entry name" value="GFAT"/>
</dbReference>
<gene>
    <name evidence="10 13" type="primary">glmS</name>
    <name evidence="13" type="ORF">KME28_06050</name>
</gene>
<dbReference type="Gene3D" id="3.60.20.10">
    <property type="entry name" value="Glutamine Phosphoribosylpyrophosphate, subunit 1, domain 1"/>
    <property type="match status" value="1"/>
</dbReference>
<organism evidence="13 14">
    <name type="scientific">Pelatocladus maniniholoensis HA4357-MV3</name>
    <dbReference type="NCBI Taxonomy" id="1117104"/>
    <lineage>
        <taxon>Bacteria</taxon>
        <taxon>Bacillati</taxon>
        <taxon>Cyanobacteriota</taxon>
        <taxon>Cyanophyceae</taxon>
        <taxon>Nostocales</taxon>
        <taxon>Nostocaceae</taxon>
        <taxon>Pelatocladus</taxon>
    </lineage>
</organism>
<dbReference type="CDD" id="cd05009">
    <property type="entry name" value="SIS_GlmS_GlmD_2"/>
    <property type="match status" value="1"/>
</dbReference>
<feature type="active site" description="Nucleophile; for GATase activity" evidence="10">
    <location>
        <position position="2"/>
    </location>
</feature>
<evidence type="ECO:0000256" key="7">
    <source>
        <dbReference type="ARBA" id="ARBA00022679"/>
    </source>
</evidence>
<dbReference type="GO" id="GO:0097367">
    <property type="term" value="F:carbohydrate derivative binding"/>
    <property type="evidence" value="ECO:0007669"/>
    <property type="project" value="InterPro"/>
</dbReference>
<evidence type="ECO:0000256" key="1">
    <source>
        <dbReference type="ARBA" id="ARBA00001031"/>
    </source>
</evidence>
<reference evidence="13" key="2">
    <citation type="journal article" date="2022" name="Microbiol. Resour. Announc.">
        <title>Metagenome Sequencing to Explore Phylogenomics of Terrestrial Cyanobacteria.</title>
        <authorList>
            <person name="Ward R.D."/>
            <person name="Stajich J.E."/>
            <person name="Johansen J.R."/>
            <person name="Huntemann M."/>
            <person name="Clum A."/>
            <person name="Foster B."/>
            <person name="Foster B."/>
            <person name="Roux S."/>
            <person name="Palaniappan K."/>
            <person name="Varghese N."/>
            <person name="Mukherjee S."/>
            <person name="Reddy T.B.K."/>
            <person name="Daum C."/>
            <person name="Copeland A."/>
            <person name="Chen I.A."/>
            <person name="Ivanova N.N."/>
            <person name="Kyrpides N.C."/>
            <person name="Shapiro N."/>
            <person name="Eloe-Fadrosh E.A."/>
            <person name="Pietrasiak N."/>
        </authorList>
    </citation>
    <scope>NUCLEOTIDE SEQUENCE</scope>
    <source>
        <strain evidence="13">HA4357-MV3</strain>
    </source>
</reference>
<dbReference type="SUPFAM" id="SSF53697">
    <property type="entry name" value="SIS domain"/>
    <property type="match status" value="1"/>
</dbReference>
<dbReference type="FunFam" id="3.40.50.10490:FF:000001">
    <property type="entry name" value="Glutamine--fructose-6-phosphate aminotransferase [isomerizing]"/>
    <property type="match status" value="1"/>
</dbReference>
<evidence type="ECO:0000256" key="4">
    <source>
        <dbReference type="ARBA" id="ARBA00016090"/>
    </source>
</evidence>
<keyword evidence="5 10" id="KW-0963">Cytoplasm</keyword>
<dbReference type="EC" id="2.6.1.16" evidence="3 10"/>
<keyword evidence="9" id="KW-0315">Glutamine amidotransferase</keyword>
<dbReference type="InterPro" id="IPR035490">
    <property type="entry name" value="GlmS/FrlB_SIS"/>
</dbReference>
<dbReference type="InterPro" id="IPR035466">
    <property type="entry name" value="GlmS/AgaS_SIS"/>
</dbReference>
<dbReference type="GO" id="GO:0005975">
    <property type="term" value="P:carbohydrate metabolic process"/>
    <property type="evidence" value="ECO:0007669"/>
    <property type="project" value="UniProtKB-UniRule"/>
</dbReference>
<dbReference type="Pfam" id="PF01380">
    <property type="entry name" value="SIS"/>
    <property type="match status" value="2"/>
</dbReference>
<evidence type="ECO:0000259" key="11">
    <source>
        <dbReference type="PROSITE" id="PS51278"/>
    </source>
</evidence>
<proteinExistence type="inferred from homology"/>
<dbReference type="GO" id="GO:0004360">
    <property type="term" value="F:glutamine-fructose-6-phosphate transaminase (isomerizing) activity"/>
    <property type="evidence" value="ECO:0007669"/>
    <property type="project" value="UniProtKB-UniRule"/>
</dbReference>
<comment type="catalytic activity">
    <reaction evidence="1 10">
        <text>D-fructose 6-phosphate + L-glutamine = D-glucosamine 6-phosphate + L-glutamate</text>
        <dbReference type="Rhea" id="RHEA:13237"/>
        <dbReference type="ChEBI" id="CHEBI:29985"/>
        <dbReference type="ChEBI" id="CHEBI:58359"/>
        <dbReference type="ChEBI" id="CHEBI:58725"/>
        <dbReference type="ChEBI" id="CHEBI:61527"/>
        <dbReference type="EC" id="2.6.1.16"/>
    </reaction>
</comment>
<dbReference type="AlphaFoldDB" id="A0A9E3H658"/>
<dbReference type="Gene3D" id="3.40.50.10490">
    <property type="entry name" value="Glucose-6-phosphate isomerase like protein, domain 1"/>
    <property type="match status" value="2"/>
</dbReference>
<keyword evidence="8" id="KW-0677">Repeat</keyword>
<evidence type="ECO:0000256" key="10">
    <source>
        <dbReference type="HAMAP-Rule" id="MF_00164"/>
    </source>
</evidence>
<evidence type="ECO:0000256" key="3">
    <source>
        <dbReference type="ARBA" id="ARBA00012916"/>
    </source>
</evidence>
<protein>
    <recommendedName>
        <fullName evidence="4 10">Glutamine--fructose-6-phosphate aminotransferase [isomerizing]</fullName>
        <ecNumber evidence="3 10">2.6.1.16</ecNumber>
    </recommendedName>
    <alternativeName>
        <fullName evidence="10">D-fructose-6-phosphate amidotransferase</fullName>
    </alternativeName>
    <alternativeName>
        <fullName evidence="10">GFAT</fullName>
    </alternativeName>
    <alternativeName>
        <fullName evidence="10">Glucosamine-6-phosphate synthase</fullName>
    </alternativeName>
    <alternativeName>
        <fullName evidence="10">Hexosephosphate aminotransferase</fullName>
    </alternativeName>
    <alternativeName>
        <fullName evidence="10">L-glutamine--D-fructose-6-phosphate amidotransferase</fullName>
    </alternativeName>
</protein>
<dbReference type="SUPFAM" id="SSF56235">
    <property type="entry name" value="N-terminal nucleophile aminohydrolases (Ntn hydrolases)"/>
    <property type="match status" value="1"/>
</dbReference>
<keyword evidence="6 10" id="KW-0032">Aminotransferase</keyword>
<dbReference type="GO" id="GO:0006487">
    <property type="term" value="P:protein N-linked glycosylation"/>
    <property type="evidence" value="ECO:0007669"/>
    <property type="project" value="TreeGrafter"/>
</dbReference>
<dbReference type="GO" id="GO:0005829">
    <property type="term" value="C:cytosol"/>
    <property type="evidence" value="ECO:0007669"/>
    <property type="project" value="TreeGrafter"/>
</dbReference>
<dbReference type="PROSITE" id="PS51464">
    <property type="entry name" value="SIS"/>
    <property type="match status" value="2"/>
</dbReference>
<feature type="domain" description="Glutamine amidotransferase type-2" evidence="11">
    <location>
        <begin position="2"/>
        <end position="228"/>
    </location>
</feature>
<dbReference type="InterPro" id="IPR001347">
    <property type="entry name" value="SIS_dom"/>
</dbReference>
<dbReference type="Proteomes" id="UP000813215">
    <property type="component" value="Unassembled WGS sequence"/>
</dbReference>
<evidence type="ECO:0000313" key="14">
    <source>
        <dbReference type="Proteomes" id="UP000813215"/>
    </source>
</evidence>
<evidence type="ECO:0000256" key="9">
    <source>
        <dbReference type="ARBA" id="ARBA00022962"/>
    </source>
</evidence>
<dbReference type="PANTHER" id="PTHR10937:SF0">
    <property type="entry name" value="GLUTAMINE--FRUCTOSE-6-PHOSPHATE TRANSAMINASE (ISOMERIZING)"/>
    <property type="match status" value="1"/>
</dbReference>
<evidence type="ECO:0000256" key="6">
    <source>
        <dbReference type="ARBA" id="ARBA00022576"/>
    </source>
</evidence>
<reference evidence="13" key="1">
    <citation type="submission" date="2021-05" db="EMBL/GenBank/DDBJ databases">
        <authorList>
            <person name="Pietrasiak N."/>
            <person name="Ward R."/>
            <person name="Stajich J.E."/>
            <person name="Kurbessoian T."/>
        </authorList>
    </citation>
    <scope>NUCLEOTIDE SEQUENCE</scope>
    <source>
        <strain evidence="13">HA4357-MV3</strain>
    </source>
</reference>
<dbReference type="InterPro" id="IPR029055">
    <property type="entry name" value="Ntn_hydrolases_N"/>
</dbReference>
<dbReference type="InterPro" id="IPR047084">
    <property type="entry name" value="GFAT_N"/>
</dbReference>
<dbReference type="GO" id="GO:0006002">
    <property type="term" value="P:fructose 6-phosphate metabolic process"/>
    <property type="evidence" value="ECO:0007669"/>
    <property type="project" value="TreeGrafter"/>
</dbReference>
<dbReference type="PANTHER" id="PTHR10937">
    <property type="entry name" value="GLUCOSAMINE--FRUCTOSE-6-PHOSPHATE AMINOTRANSFERASE, ISOMERIZING"/>
    <property type="match status" value="1"/>
</dbReference>
<evidence type="ECO:0000256" key="8">
    <source>
        <dbReference type="ARBA" id="ARBA00022737"/>
    </source>
</evidence>
<dbReference type="Pfam" id="PF13522">
    <property type="entry name" value="GATase_6"/>
    <property type="match status" value="1"/>
</dbReference>
<dbReference type="GO" id="GO:0006047">
    <property type="term" value="P:UDP-N-acetylglucosamine metabolic process"/>
    <property type="evidence" value="ECO:0007669"/>
    <property type="project" value="TreeGrafter"/>
</dbReference>
<comment type="subunit">
    <text evidence="10">Homodimer.</text>
</comment>
<dbReference type="FunFam" id="3.60.20.10:FF:000006">
    <property type="entry name" value="Glutamine--fructose-6-phosphate aminotransferase [isomerizing]"/>
    <property type="match status" value="1"/>
</dbReference>
<feature type="domain" description="SIS" evidence="12">
    <location>
        <begin position="482"/>
        <end position="623"/>
    </location>
</feature>
<dbReference type="HAMAP" id="MF_00164">
    <property type="entry name" value="GlmS"/>
    <property type="match status" value="1"/>
</dbReference>
<dbReference type="FunFam" id="3.40.50.10490:FF:000002">
    <property type="entry name" value="Glutamine--fructose-6-phosphate aminotransferase [isomerizing]"/>
    <property type="match status" value="1"/>
</dbReference>
<feature type="initiator methionine" description="Removed" evidence="10">
    <location>
        <position position="1"/>
    </location>
</feature>
<accession>A0A9E3H658</accession>
<dbReference type="GO" id="GO:0046349">
    <property type="term" value="P:amino sugar biosynthetic process"/>
    <property type="evidence" value="ECO:0007669"/>
    <property type="project" value="UniProtKB-ARBA"/>
</dbReference>
<feature type="active site" description="For Fru-6P isomerization activity" evidence="10">
    <location>
        <position position="628"/>
    </location>
</feature>
<comment type="caution">
    <text evidence="13">The sequence shown here is derived from an EMBL/GenBank/DDBJ whole genome shotgun (WGS) entry which is preliminary data.</text>
</comment>
<name>A0A9E3H658_9NOST</name>
<dbReference type="PROSITE" id="PS51278">
    <property type="entry name" value="GATASE_TYPE_2"/>
    <property type="match status" value="1"/>
</dbReference>
<dbReference type="EMBL" id="JAHHHW010000064">
    <property type="protein sequence ID" value="MBW4431287.1"/>
    <property type="molecule type" value="Genomic_DNA"/>
</dbReference>
<dbReference type="CDD" id="cd00714">
    <property type="entry name" value="GFAT"/>
    <property type="match status" value="1"/>
</dbReference>
<keyword evidence="7 10" id="KW-0808">Transferase</keyword>
<evidence type="ECO:0000313" key="13">
    <source>
        <dbReference type="EMBL" id="MBW4431287.1"/>
    </source>
</evidence>
<dbReference type="InterPro" id="IPR017932">
    <property type="entry name" value="GATase_2_dom"/>
</dbReference>